<dbReference type="EMBL" id="CP041730">
    <property type="protein sequence ID" value="QDQ25308.1"/>
    <property type="molecule type" value="Genomic_DNA"/>
</dbReference>
<dbReference type="GO" id="GO:0005524">
    <property type="term" value="F:ATP binding"/>
    <property type="evidence" value="ECO:0007669"/>
    <property type="project" value="InterPro"/>
</dbReference>
<dbReference type="GO" id="GO:0006260">
    <property type="term" value="P:DNA replication"/>
    <property type="evidence" value="ECO:0007669"/>
    <property type="project" value="InterPro"/>
</dbReference>
<dbReference type="Gene3D" id="3.40.50.300">
    <property type="entry name" value="P-loop containing nucleotide triphosphate hydrolases"/>
    <property type="match status" value="1"/>
</dbReference>
<dbReference type="SUPFAM" id="SSF52540">
    <property type="entry name" value="P-loop containing nucleoside triphosphate hydrolases"/>
    <property type="match status" value="1"/>
</dbReference>
<dbReference type="PROSITE" id="PS51199">
    <property type="entry name" value="SF4_HELICASE"/>
    <property type="match status" value="1"/>
</dbReference>
<dbReference type="InterPro" id="IPR027417">
    <property type="entry name" value="P-loop_NTPase"/>
</dbReference>
<evidence type="ECO:0000313" key="3">
    <source>
        <dbReference type="EMBL" id="QDQ25308.1"/>
    </source>
</evidence>
<keyword evidence="4" id="KW-1185">Reference proteome</keyword>
<protein>
    <submittedName>
        <fullName evidence="3">AAA family ATPase</fullName>
    </submittedName>
</protein>
<feature type="domain" description="SF4 helicase" evidence="2">
    <location>
        <begin position="34"/>
        <end position="297"/>
    </location>
</feature>
<dbReference type="Pfam" id="PF03796">
    <property type="entry name" value="DnaB_C"/>
    <property type="match status" value="1"/>
</dbReference>
<dbReference type="OrthoDB" id="9769628at2"/>
<dbReference type="Proteomes" id="UP000317550">
    <property type="component" value="Chromosome"/>
</dbReference>
<evidence type="ECO:0000313" key="4">
    <source>
        <dbReference type="Proteomes" id="UP000317550"/>
    </source>
</evidence>
<dbReference type="GO" id="GO:0005829">
    <property type="term" value="C:cytosol"/>
    <property type="evidence" value="ECO:0007669"/>
    <property type="project" value="TreeGrafter"/>
</dbReference>
<dbReference type="PANTHER" id="PTHR30153">
    <property type="entry name" value="REPLICATIVE DNA HELICASE DNAB"/>
    <property type="match status" value="1"/>
</dbReference>
<feature type="region of interest" description="Disordered" evidence="1">
    <location>
        <begin position="1"/>
        <end position="20"/>
    </location>
</feature>
<proteinExistence type="predicted"/>
<dbReference type="AlphaFoldDB" id="A0A516SB59"/>
<organism evidence="3 4">
    <name type="scientific">Chitinimonas arctica</name>
    <dbReference type="NCBI Taxonomy" id="2594795"/>
    <lineage>
        <taxon>Bacteria</taxon>
        <taxon>Pseudomonadati</taxon>
        <taxon>Pseudomonadota</taxon>
        <taxon>Betaproteobacteria</taxon>
        <taxon>Neisseriales</taxon>
        <taxon>Chitinibacteraceae</taxon>
        <taxon>Chitinimonas</taxon>
    </lineage>
</organism>
<dbReference type="GO" id="GO:0003678">
    <property type="term" value="F:DNA helicase activity"/>
    <property type="evidence" value="ECO:0007669"/>
    <property type="project" value="InterPro"/>
</dbReference>
<dbReference type="InterPro" id="IPR007694">
    <property type="entry name" value="DNA_helicase_DnaB-like_C"/>
</dbReference>
<gene>
    <name evidence="3" type="ORF">FNU76_02480</name>
</gene>
<dbReference type="KEGG" id="cari:FNU76_02480"/>
<dbReference type="PANTHER" id="PTHR30153:SF2">
    <property type="entry name" value="REPLICATIVE DNA HELICASE"/>
    <property type="match status" value="1"/>
</dbReference>
<sequence>MSDTTEASKQPYQQAGTTDADKQFNQGIEKHMTRNSELHTLTTGLTDLDELLGGGLQPGQLVLVDGPPCIGKTGLGVGIALANAKEGVATAYHSLEMSAAQLGTRLVASVSGVDLSRIKSARLSDDEVSRFQAAAVQLSPMPMWFVDPTRRTVAQLTRDACKLKRERGLSLLVVDHLHLIAEEGASLALSLEMAISRLKRLAVELDICIVLMGHLHKRPAQLHAFFHPHLNDLRYQSAIEHYPDVVLLLHRPGYYDPTVDQTWANIVVAKHRTEKTGVVSVAWQSACARFVDAPPPRFTSPHQCYAEAAY</sequence>
<feature type="compositionally biased region" description="Polar residues" evidence="1">
    <location>
        <begin position="1"/>
        <end position="17"/>
    </location>
</feature>
<evidence type="ECO:0000256" key="1">
    <source>
        <dbReference type="SAM" id="MobiDB-lite"/>
    </source>
</evidence>
<dbReference type="RefSeq" id="WP_143856233.1">
    <property type="nucleotide sequence ID" value="NZ_CP041730.1"/>
</dbReference>
<accession>A0A516SB59</accession>
<reference evidence="4" key="1">
    <citation type="submission" date="2019-07" db="EMBL/GenBank/DDBJ databases">
        <title>Chitinimonas sp. nov., isolated from Ny-Alesund, arctica soil.</title>
        <authorList>
            <person name="Xu Q."/>
            <person name="Peng F."/>
        </authorList>
    </citation>
    <scope>NUCLEOTIDE SEQUENCE [LARGE SCALE GENOMIC DNA]</scope>
    <source>
        <strain evidence="4">R3-44</strain>
    </source>
</reference>
<name>A0A516SB59_9NEIS</name>
<evidence type="ECO:0000259" key="2">
    <source>
        <dbReference type="PROSITE" id="PS51199"/>
    </source>
</evidence>